<comment type="subcellular location">
    <subcellularLocation>
        <location evidence="1">Cell membrane</location>
        <topology evidence="1">Multi-pass membrane protein</topology>
    </subcellularLocation>
</comment>
<gene>
    <name evidence="10" type="ORF">N784_08570</name>
</gene>
<keyword evidence="3 7" id="KW-0812">Transmembrane</keyword>
<evidence type="ECO:0000259" key="8">
    <source>
        <dbReference type="Pfam" id="PF02687"/>
    </source>
</evidence>
<dbReference type="Pfam" id="PF02687">
    <property type="entry name" value="FtsX"/>
    <property type="match status" value="1"/>
</dbReference>
<feature type="transmembrane region" description="Helical" evidence="7">
    <location>
        <begin position="319"/>
        <end position="352"/>
    </location>
</feature>
<dbReference type="InterPro" id="IPR050250">
    <property type="entry name" value="Macrolide_Exporter_MacB"/>
</dbReference>
<sequence>MSFMENIKMALSSLMAHKMRSILTMLGIIIGVAAVIIVVAIGQGGEAMLKSQIAGPGNTVEVFYQPSEEEMQSNPNIWNEAAFNQEDLRLLETIPEVSNIVTSSSQSSTVRYRDQTLDTSVSGINQAYVDVNGLHVQDGRGLSSADFIGGRRVAIVSQSMEEELLDGESALGKIVRIGAQPVEIIGVLEPPSSMFDFGAVQMFIPFNTWKTIYGSNDITQITLQIDDTENIESAGEQATTLLNNAHNTEESYQVFNIEEMAEGIGKVTQIMTLIIGSVAGISLFVGGIGVMNIMLVSVTERTREIGIRMALGATRHQVLIQFLIESITLTLVGGILGILIGWGIASIVSAIAGWPSLISWQVVVGGLLFSMVIGIIFGLLPANKASKLDPIESLRYE</sequence>
<dbReference type="PANTHER" id="PTHR30572">
    <property type="entry name" value="MEMBRANE COMPONENT OF TRANSPORTER-RELATED"/>
    <property type="match status" value="1"/>
</dbReference>
<dbReference type="InterPro" id="IPR003838">
    <property type="entry name" value="ABC3_permease_C"/>
</dbReference>
<dbReference type="GO" id="GO:0022857">
    <property type="term" value="F:transmembrane transporter activity"/>
    <property type="evidence" value="ECO:0007669"/>
    <property type="project" value="TreeGrafter"/>
</dbReference>
<protein>
    <submittedName>
        <fullName evidence="10">Macrolide ABC transporter permease</fullName>
    </submittedName>
</protein>
<keyword evidence="5 7" id="KW-0472">Membrane</keyword>
<evidence type="ECO:0000256" key="2">
    <source>
        <dbReference type="ARBA" id="ARBA00022475"/>
    </source>
</evidence>
<feature type="transmembrane region" description="Helical" evidence="7">
    <location>
        <begin position="358"/>
        <end position="380"/>
    </location>
</feature>
<dbReference type="RefSeq" id="WP_036835288.1">
    <property type="nucleotide sequence ID" value="NZ_AVPG01000021.1"/>
</dbReference>
<evidence type="ECO:0000256" key="7">
    <source>
        <dbReference type="SAM" id="Phobius"/>
    </source>
</evidence>
<reference evidence="10 11" key="1">
    <citation type="submission" date="2013-08" db="EMBL/GenBank/DDBJ databases">
        <authorList>
            <person name="Huang J."/>
            <person name="Wang G."/>
        </authorList>
    </citation>
    <scope>NUCLEOTIDE SEQUENCE [LARGE SCALE GENOMIC DNA]</scope>
    <source>
        <strain evidence="10 11">JSM 072002</strain>
    </source>
</reference>
<dbReference type="OrthoDB" id="9770036at2"/>
<accession>A0A0A5HPM3</accession>
<dbReference type="STRING" id="1385512.N784_08570"/>
<name>A0A0A5HPM3_9BACI</name>
<dbReference type="Proteomes" id="UP000030401">
    <property type="component" value="Unassembled WGS sequence"/>
</dbReference>
<evidence type="ECO:0000256" key="1">
    <source>
        <dbReference type="ARBA" id="ARBA00004651"/>
    </source>
</evidence>
<feature type="transmembrane region" description="Helical" evidence="7">
    <location>
        <begin position="270"/>
        <end position="298"/>
    </location>
</feature>
<proteinExistence type="inferred from homology"/>
<evidence type="ECO:0000313" key="10">
    <source>
        <dbReference type="EMBL" id="KGX85552.1"/>
    </source>
</evidence>
<evidence type="ECO:0000256" key="3">
    <source>
        <dbReference type="ARBA" id="ARBA00022692"/>
    </source>
</evidence>
<evidence type="ECO:0000256" key="4">
    <source>
        <dbReference type="ARBA" id="ARBA00022989"/>
    </source>
</evidence>
<dbReference type="AlphaFoldDB" id="A0A0A5HPM3"/>
<feature type="domain" description="ABC3 transporter permease C-terminal" evidence="8">
    <location>
        <begin position="277"/>
        <end position="390"/>
    </location>
</feature>
<feature type="domain" description="MacB-like periplasmic core" evidence="9">
    <location>
        <begin position="21"/>
        <end position="240"/>
    </location>
</feature>
<evidence type="ECO:0000313" key="11">
    <source>
        <dbReference type="Proteomes" id="UP000030401"/>
    </source>
</evidence>
<keyword evidence="11" id="KW-1185">Reference proteome</keyword>
<dbReference type="InterPro" id="IPR025857">
    <property type="entry name" value="MacB_PCD"/>
</dbReference>
<evidence type="ECO:0000259" key="9">
    <source>
        <dbReference type="Pfam" id="PF12704"/>
    </source>
</evidence>
<dbReference type="Pfam" id="PF12704">
    <property type="entry name" value="MacB_PCD"/>
    <property type="match status" value="1"/>
</dbReference>
<feature type="transmembrane region" description="Helical" evidence="7">
    <location>
        <begin position="21"/>
        <end position="42"/>
    </location>
</feature>
<keyword evidence="4 7" id="KW-1133">Transmembrane helix</keyword>
<keyword evidence="2" id="KW-1003">Cell membrane</keyword>
<dbReference type="GO" id="GO:0005886">
    <property type="term" value="C:plasma membrane"/>
    <property type="evidence" value="ECO:0007669"/>
    <property type="project" value="UniProtKB-SubCell"/>
</dbReference>
<dbReference type="PANTHER" id="PTHR30572:SF4">
    <property type="entry name" value="ABC TRANSPORTER PERMEASE YTRF"/>
    <property type="match status" value="1"/>
</dbReference>
<dbReference type="EMBL" id="AVPG01000021">
    <property type="protein sequence ID" value="KGX85552.1"/>
    <property type="molecule type" value="Genomic_DNA"/>
</dbReference>
<comment type="similarity">
    <text evidence="6">Belongs to the ABC-4 integral membrane protein family.</text>
</comment>
<evidence type="ECO:0000256" key="5">
    <source>
        <dbReference type="ARBA" id="ARBA00023136"/>
    </source>
</evidence>
<evidence type="ECO:0000256" key="6">
    <source>
        <dbReference type="ARBA" id="ARBA00038076"/>
    </source>
</evidence>
<dbReference type="eggNOG" id="COG0577">
    <property type="taxonomic scope" value="Bacteria"/>
</dbReference>
<organism evidence="10 11">
    <name type="scientific">Pontibacillus litoralis JSM 072002</name>
    <dbReference type="NCBI Taxonomy" id="1385512"/>
    <lineage>
        <taxon>Bacteria</taxon>
        <taxon>Bacillati</taxon>
        <taxon>Bacillota</taxon>
        <taxon>Bacilli</taxon>
        <taxon>Bacillales</taxon>
        <taxon>Bacillaceae</taxon>
        <taxon>Pontibacillus</taxon>
    </lineage>
</organism>
<comment type="caution">
    <text evidence="10">The sequence shown here is derived from an EMBL/GenBank/DDBJ whole genome shotgun (WGS) entry which is preliminary data.</text>
</comment>